<dbReference type="AlphaFoldDB" id="A0A7X0FCT4"/>
<evidence type="ECO:0000313" key="3">
    <source>
        <dbReference type="Proteomes" id="UP000536262"/>
    </source>
</evidence>
<dbReference type="RefSeq" id="WP_184701978.1">
    <property type="nucleotide sequence ID" value="NZ_BAABEG010000004.1"/>
</dbReference>
<name>A0A7X0FCT4_9HYPH</name>
<sequence length="376" mass="42958">MANQEPTAVEDKKSLPAATKDRVAAEIESNGHTERTVSEGFITVADLPRGLYDHEEHVSVRDRGRRRYHPFAYDFDSTPMSLDDPGEHWEEKVKALHIENRNKAIERLKAEYGERRHAQVIQDTKDLGSKAFSIVSYHNLMHEQARRAFVSGLYFPALVAACALGERVLNHLILDLRDYYKSSPHYRRIYRSESFDDWRFALRVLGDWGVLLPEVGPAFIELAVLRNRSVHFNPATYTTMREDALSALKTLGRIIQLQFGAFGRQPWFIENTPGAQFIKRAYEDVPFVKTYIAPLSGFVGVEYGMDLTERGWRHLDYHDYGPGDLDDDEYARLYRERDHSKVVTREMVERAARAQVSAAVEEGAESTDPRGAAPQA</sequence>
<evidence type="ECO:0008006" key="4">
    <source>
        <dbReference type="Google" id="ProtNLM"/>
    </source>
</evidence>
<evidence type="ECO:0000313" key="2">
    <source>
        <dbReference type="EMBL" id="MBB6357262.1"/>
    </source>
</evidence>
<proteinExistence type="predicted"/>
<evidence type="ECO:0000256" key="1">
    <source>
        <dbReference type="SAM" id="MobiDB-lite"/>
    </source>
</evidence>
<comment type="caution">
    <text evidence="2">The sequence shown here is derived from an EMBL/GenBank/DDBJ whole genome shotgun (WGS) entry which is preliminary data.</text>
</comment>
<dbReference type="EMBL" id="JACHOU010000022">
    <property type="protein sequence ID" value="MBB6357262.1"/>
    <property type="molecule type" value="Genomic_DNA"/>
</dbReference>
<accession>A0A7X0FCT4</accession>
<reference evidence="2 3" key="1">
    <citation type="submission" date="2020-08" db="EMBL/GenBank/DDBJ databases">
        <title>Genomic Encyclopedia of Type Strains, Phase IV (KMG-IV): sequencing the most valuable type-strain genomes for metagenomic binning, comparative biology and taxonomic classification.</title>
        <authorList>
            <person name="Goeker M."/>
        </authorList>
    </citation>
    <scope>NUCLEOTIDE SEQUENCE [LARGE SCALE GENOMIC DNA]</scope>
    <source>
        <strain evidence="2 3">DSM 7051</strain>
    </source>
</reference>
<dbReference type="Proteomes" id="UP000536262">
    <property type="component" value="Unassembled WGS sequence"/>
</dbReference>
<feature type="region of interest" description="Disordered" evidence="1">
    <location>
        <begin position="354"/>
        <end position="376"/>
    </location>
</feature>
<keyword evidence="3" id="KW-1185">Reference proteome</keyword>
<gene>
    <name evidence="2" type="ORF">GGR00_005083</name>
</gene>
<organism evidence="2 3">
    <name type="scientific">Aminobacter aganoensis</name>
    <dbReference type="NCBI Taxonomy" id="83264"/>
    <lineage>
        <taxon>Bacteria</taxon>
        <taxon>Pseudomonadati</taxon>
        <taxon>Pseudomonadota</taxon>
        <taxon>Alphaproteobacteria</taxon>
        <taxon>Hyphomicrobiales</taxon>
        <taxon>Phyllobacteriaceae</taxon>
        <taxon>Aminobacter</taxon>
    </lineage>
</organism>
<protein>
    <recommendedName>
        <fullName evidence="4">DUF4145 domain-containing protein</fullName>
    </recommendedName>
</protein>